<comment type="subcellular location">
    <subcellularLocation>
        <location evidence="1 10">Cell inner membrane</location>
    </subcellularLocation>
</comment>
<evidence type="ECO:0000259" key="11">
    <source>
        <dbReference type="Pfam" id="PF03934"/>
    </source>
</evidence>
<dbReference type="SUPFAM" id="SSF158544">
    <property type="entry name" value="GspK insert domain-like"/>
    <property type="match status" value="2"/>
</dbReference>
<sequence length="332" mass="36952">MNNSRKQAGIALITVLMILAIMVTVATTMTGRMTSSLLRTEGLNYSQKMYWYTQAMVDFSQLIINNDFADSDVVSLDQIWATPDLIFPVDEGSILGHMIDKRSCFNLNALASESNEELGVSQLKALLTAMDVEEYSADVISESVRDWVDSDDAANDSQGAEDRYYESLNVPHLTANKLMVDISELRSIQGMTAEIYLHIKDRLCALPATDQLINVNTVKADQAEVLFALFTSDTSITLDQLESLLEERPTSGWISVAEFLESDIFSNETIPDTVQAQLSVTSDFFQMNGIAEFEERAMALKLLLKVESKVATTIRFQYAAIEEVDNSETISE</sequence>
<dbReference type="PIRSF" id="PIRSF002786">
    <property type="entry name" value="XcpX"/>
    <property type="match status" value="1"/>
</dbReference>
<name>A0ABU9GPB6_9GAMM</name>
<dbReference type="PANTHER" id="PTHR38831:SF1">
    <property type="entry name" value="TYPE II SECRETION SYSTEM PROTEIN K-RELATED"/>
    <property type="match status" value="1"/>
</dbReference>
<dbReference type="Gene3D" id="1.10.40.60">
    <property type="entry name" value="EpsJ-like"/>
    <property type="match status" value="2"/>
</dbReference>
<dbReference type="PANTHER" id="PTHR38831">
    <property type="entry name" value="TYPE II SECRETION SYSTEM PROTEIN K"/>
    <property type="match status" value="1"/>
</dbReference>
<feature type="domain" description="T2SS protein K first SAM-like" evidence="12">
    <location>
        <begin position="103"/>
        <end position="208"/>
    </location>
</feature>
<comment type="similarity">
    <text evidence="2 10">Belongs to the GSP K family.</text>
</comment>
<dbReference type="InterPro" id="IPR049031">
    <property type="entry name" value="T2SSK_SAM-like_1st"/>
</dbReference>
<organism evidence="13 14">
    <name type="scientific">Psychromonas aquatilis</name>
    <dbReference type="NCBI Taxonomy" id="2005072"/>
    <lineage>
        <taxon>Bacteria</taxon>
        <taxon>Pseudomonadati</taxon>
        <taxon>Pseudomonadota</taxon>
        <taxon>Gammaproteobacteria</taxon>
        <taxon>Alteromonadales</taxon>
        <taxon>Psychromonadaceae</taxon>
        <taxon>Psychromonas</taxon>
    </lineage>
</organism>
<dbReference type="InterPro" id="IPR005628">
    <property type="entry name" value="GspK"/>
</dbReference>
<dbReference type="Gene3D" id="3.30.1300.30">
    <property type="entry name" value="GSPII I/J protein-like"/>
    <property type="match status" value="1"/>
</dbReference>
<dbReference type="InterPro" id="IPR045584">
    <property type="entry name" value="Pilin-like"/>
</dbReference>
<accession>A0ABU9GPB6</accession>
<keyword evidence="6" id="KW-0812">Transmembrane</keyword>
<dbReference type="EMBL" id="JBAKAZ010000015">
    <property type="protein sequence ID" value="MEL0629131.1"/>
    <property type="molecule type" value="Genomic_DNA"/>
</dbReference>
<evidence type="ECO:0000256" key="6">
    <source>
        <dbReference type="ARBA" id="ARBA00022692"/>
    </source>
</evidence>
<proteinExistence type="inferred from homology"/>
<dbReference type="InterPro" id="IPR038072">
    <property type="entry name" value="GspK_central_sf"/>
</dbReference>
<keyword evidence="5 10" id="KW-0997">Cell inner membrane</keyword>
<evidence type="ECO:0000313" key="14">
    <source>
        <dbReference type="Proteomes" id="UP001369082"/>
    </source>
</evidence>
<evidence type="ECO:0000256" key="7">
    <source>
        <dbReference type="ARBA" id="ARBA00022927"/>
    </source>
</evidence>
<dbReference type="InterPro" id="IPR049179">
    <property type="entry name" value="T2SSK_SAM-like_2nd"/>
</dbReference>
<dbReference type="Pfam" id="PF21687">
    <property type="entry name" value="T2SSK_1st"/>
    <property type="match status" value="1"/>
</dbReference>
<evidence type="ECO:0000313" key="13">
    <source>
        <dbReference type="EMBL" id="MEL0629131.1"/>
    </source>
</evidence>
<evidence type="ECO:0000256" key="5">
    <source>
        <dbReference type="ARBA" id="ARBA00022519"/>
    </source>
</evidence>
<keyword evidence="14" id="KW-1185">Reference proteome</keyword>
<dbReference type="Pfam" id="PF03934">
    <property type="entry name" value="T2SSK"/>
    <property type="match status" value="1"/>
</dbReference>
<dbReference type="NCBIfam" id="NF037980">
    <property type="entry name" value="T2SS_GspK"/>
    <property type="match status" value="1"/>
</dbReference>
<protein>
    <recommendedName>
        <fullName evidence="10">Type II secretion system protein K</fullName>
    </recommendedName>
</protein>
<dbReference type="SUPFAM" id="SSF54523">
    <property type="entry name" value="Pili subunits"/>
    <property type="match status" value="1"/>
</dbReference>
<evidence type="ECO:0000256" key="8">
    <source>
        <dbReference type="ARBA" id="ARBA00022989"/>
    </source>
</evidence>
<evidence type="ECO:0000256" key="4">
    <source>
        <dbReference type="ARBA" id="ARBA00022475"/>
    </source>
</evidence>
<evidence type="ECO:0000256" key="9">
    <source>
        <dbReference type="ARBA" id="ARBA00023136"/>
    </source>
</evidence>
<reference evidence="13 14" key="1">
    <citation type="submission" date="2024-02" db="EMBL/GenBank/DDBJ databases">
        <title>Bacteria isolated from the canopy kelp, Nereocystis luetkeana.</title>
        <authorList>
            <person name="Pfister C.A."/>
            <person name="Younker I.T."/>
            <person name="Light S.H."/>
        </authorList>
    </citation>
    <scope>NUCLEOTIDE SEQUENCE [LARGE SCALE GENOMIC DNA]</scope>
    <source>
        <strain evidence="13 14">TI.1.05</strain>
    </source>
</reference>
<evidence type="ECO:0000256" key="2">
    <source>
        <dbReference type="ARBA" id="ARBA00007246"/>
    </source>
</evidence>
<evidence type="ECO:0000256" key="1">
    <source>
        <dbReference type="ARBA" id="ARBA00004533"/>
    </source>
</evidence>
<comment type="caution">
    <text evidence="13">The sequence shown here is derived from an EMBL/GenBank/DDBJ whole genome shotgun (WGS) entry which is preliminary data.</text>
</comment>
<dbReference type="RefSeq" id="WP_341597143.1">
    <property type="nucleotide sequence ID" value="NZ_JBAKAZ010000015.1"/>
</dbReference>
<feature type="domain" description="T2SS protein K second SAM-like" evidence="11">
    <location>
        <begin position="213"/>
        <end position="280"/>
    </location>
</feature>
<evidence type="ECO:0000256" key="10">
    <source>
        <dbReference type="PIRNR" id="PIRNR002786"/>
    </source>
</evidence>
<keyword evidence="4 10" id="KW-1003">Cell membrane</keyword>
<keyword evidence="9 10" id="KW-0472">Membrane</keyword>
<keyword evidence="3 10" id="KW-0813">Transport</keyword>
<evidence type="ECO:0000256" key="3">
    <source>
        <dbReference type="ARBA" id="ARBA00022448"/>
    </source>
</evidence>
<gene>
    <name evidence="13" type="primary">gspK</name>
    <name evidence="13" type="ORF">V6256_05880</name>
</gene>
<keyword evidence="7" id="KW-0653">Protein transport</keyword>
<keyword evidence="8" id="KW-1133">Transmembrane helix</keyword>
<evidence type="ECO:0000259" key="12">
    <source>
        <dbReference type="Pfam" id="PF21687"/>
    </source>
</evidence>
<dbReference type="Proteomes" id="UP001369082">
    <property type="component" value="Unassembled WGS sequence"/>
</dbReference>